<dbReference type="Proteomes" id="UP000297597">
    <property type="component" value="Unassembled WGS sequence"/>
</dbReference>
<keyword evidence="5" id="KW-1185">Reference proteome</keyword>
<evidence type="ECO:0000259" key="2">
    <source>
        <dbReference type="Pfam" id="PF09967"/>
    </source>
</evidence>
<dbReference type="RefSeq" id="WP_134212931.1">
    <property type="nucleotide sequence ID" value="NZ_QFFZ01000007.1"/>
</dbReference>
<dbReference type="InterPro" id="IPR018698">
    <property type="entry name" value="VWA-like_dom"/>
</dbReference>
<dbReference type="EMBL" id="QFFZ01000007">
    <property type="protein sequence ID" value="TEB12441.1"/>
    <property type="molecule type" value="Genomic_DNA"/>
</dbReference>
<name>A0A4Y7RU86_9FIRM</name>
<dbReference type="InterPro" id="IPR036465">
    <property type="entry name" value="vWFA_dom_sf"/>
</dbReference>
<organism evidence="4 5">
    <name type="scientific">Pelotomaculum propionicicum</name>
    <dbReference type="NCBI Taxonomy" id="258475"/>
    <lineage>
        <taxon>Bacteria</taxon>
        <taxon>Bacillati</taxon>
        <taxon>Bacillota</taxon>
        <taxon>Clostridia</taxon>
        <taxon>Eubacteriales</taxon>
        <taxon>Desulfotomaculaceae</taxon>
        <taxon>Pelotomaculum</taxon>
    </lineage>
</organism>
<dbReference type="AlphaFoldDB" id="A0A4Y7RU86"/>
<dbReference type="SUPFAM" id="SSF53300">
    <property type="entry name" value="vWA-like"/>
    <property type="match status" value="1"/>
</dbReference>
<dbReference type="OrthoDB" id="9809307at2"/>
<sequence>MPDSHYLIGKARARMLMKYPFFGSLALFLQPREDPSTPTMRTEGFELIYHDDFVQGLVNTGGIARLMGALVHEVMHAVLQHIWRRGTRDKDLWDMACDYVVNQIVKEQGLQLPPGVFISDRFKGMTADAVYNILLQELPPKSQGEAGNASPSGQSCPDKHQQDKKPDGKLLDDHSRWGKSKSGQDESTDSSAEASTWKMRAAQAAQDARQRGHLPAGMIQIIENILYPKLDWKQALASFVQPTRSDYTFIPPDRRFDYVFLPEFGSEGLEEVVVAIDTSGSVWRFYKQFISEMVNIVYSYPEFKGYIAHCDTAVQLFQELDPDNIPMQFKGGGGTNFRPLFQEIEKRGISPSLMVLLTDGDATLPKDPPHYPVLWVLTGENQPIPHFGNVAYMYLE</sequence>
<dbReference type="Pfam" id="PF13203">
    <property type="entry name" value="DUF2201_N"/>
    <property type="match status" value="1"/>
</dbReference>
<feature type="domain" description="Putative metallopeptidase" evidence="3">
    <location>
        <begin position="10"/>
        <end position="262"/>
    </location>
</feature>
<feature type="domain" description="VWA-like" evidence="2">
    <location>
        <begin position="272"/>
        <end position="393"/>
    </location>
</feature>
<evidence type="ECO:0000256" key="1">
    <source>
        <dbReference type="SAM" id="MobiDB-lite"/>
    </source>
</evidence>
<dbReference type="PANTHER" id="PTHR38730">
    <property type="entry name" value="SLL7028 PROTEIN"/>
    <property type="match status" value="1"/>
</dbReference>
<proteinExistence type="predicted"/>
<feature type="compositionally biased region" description="Basic and acidic residues" evidence="1">
    <location>
        <begin position="157"/>
        <end position="176"/>
    </location>
</feature>
<evidence type="ECO:0000313" key="5">
    <source>
        <dbReference type="Proteomes" id="UP000297597"/>
    </source>
</evidence>
<evidence type="ECO:0000313" key="4">
    <source>
        <dbReference type="EMBL" id="TEB12441.1"/>
    </source>
</evidence>
<evidence type="ECO:0000259" key="3">
    <source>
        <dbReference type="Pfam" id="PF13203"/>
    </source>
</evidence>
<protein>
    <recommendedName>
        <fullName evidence="6">VWA-like domain-containing protein</fullName>
    </recommendedName>
</protein>
<comment type="caution">
    <text evidence="4">The sequence shown here is derived from an EMBL/GenBank/DDBJ whole genome shotgun (WGS) entry which is preliminary data.</text>
</comment>
<evidence type="ECO:0008006" key="6">
    <source>
        <dbReference type="Google" id="ProtNLM"/>
    </source>
</evidence>
<dbReference type="Pfam" id="PF09967">
    <property type="entry name" value="DUF2201"/>
    <property type="match status" value="1"/>
</dbReference>
<gene>
    <name evidence="4" type="ORF">Pmgp_01058</name>
</gene>
<accession>A0A4Y7RU86</accession>
<reference evidence="4 5" key="1">
    <citation type="journal article" date="2018" name="Environ. Microbiol.">
        <title>Novel energy conservation strategies and behaviour of Pelotomaculum schinkii driving syntrophic propionate catabolism.</title>
        <authorList>
            <person name="Hidalgo-Ahumada C.A.P."/>
            <person name="Nobu M.K."/>
            <person name="Narihiro T."/>
            <person name="Tamaki H."/>
            <person name="Liu W.T."/>
            <person name="Kamagata Y."/>
            <person name="Stams A.J.M."/>
            <person name="Imachi H."/>
            <person name="Sousa D.Z."/>
        </authorList>
    </citation>
    <scope>NUCLEOTIDE SEQUENCE [LARGE SCALE GENOMIC DNA]</scope>
    <source>
        <strain evidence="4 5">MGP</strain>
    </source>
</reference>
<feature type="region of interest" description="Disordered" evidence="1">
    <location>
        <begin position="141"/>
        <end position="209"/>
    </location>
</feature>
<dbReference type="InterPro" id="IPR025154">
    <property type="entry name" value="Put_metallopeptidase_dom"/>
</dbReference>
<dbReference type="PANTHER" id="PTHR38730:SF1">
    <property type="entry name" value="SLL7028 PROTEIN"/>
    <property type="match status" value="1"/>
</dbReference>